<evidence type="ECO:0000256" key="6">
    <source>
        <dbReference type="PROSITE-ProRule" id="PRU00278"/>
    </source>
</evidence>
<feature type="domain" description="PpiC" evidence="7">
    <location>
        <begin position="365"/>
        <end position="453"/>
    </location>
</feature>
<dbReference type="PROSITE" id="PS50198">
    <property type="entry name" value="PPIC_PPIASE_2"/>
    <property type="match status" value="1"/>
</dbReference>
<name>A0A0E3ZB01_9FUSO</name>
<dbReference type="InterPro" id="IPR050245">
    <property type="entry name" value="PrsA_foldase"/>
</dbReference>
<dbReference type="PANTHER" id="PTHR47245">
    <property type="entry name" value="PEPTIDYLPROLYL ISOMERASE"/>
    <property type="match status" value="1"/>
</dbReference>
<dbReference type="Pfam" id="PF13624">
    <property type="entry name" value="SurA_N_3"/>
    <property type="match status" value="1"/>
</dbReference>
<evidence type="ECO:0000256" key="3">
    <source>
        <dbReference type="ARBA" id="ARBA00022729"/>
    </source>
</evidence>
<evidence type="ECO:0000313" key="9">
    <source>
        <dbReference type="Proteomes" id="UP000033103"/>
    </source>
</evidence>
<dbReference type="Proteomes" id="UP000033103">
    <property type="component" value="Chromosome"/>
</dbReference>
<dbReference type="GO" id="GO:0003755">
    <property type="term" value="F:peptidyl-prolyl cis-trans isomerase activity"/>
    <property type="evidence" value="ECO:0007669"/>
    <property type="project" value="UniProtKB-KW"/>
</dbReference>
<dbReference type="InterPro" id="IPR000297">
    <property type="entry name" value="PPIase_PpiC"/>
</dbReference>
<evidence type="ECO:0000256" key="1">
    <source>
        <dbReference type="ARBA" id="ARBA00000971"/>
    </source>
</evidence>
<dbReference type="PATRIC" id="fig|1069640.6.peg.1125"/>
<dbReference type="InterPro" id="IPR027304">
    <property type="entry name" value="Trigger_fact/SurA_dom_sf"/>
</dbReference>
<organism evidence="8 9">
    <name type="scientific">Sneathia vaginalis</name>
    <dbReference type="NCBI Taxonomy" id="187101"/>
    <lineage>
        <taxon>Bacteria</taxon>
        <taxon>Fusobacteriati</taxon>
        <taxon>Fusobacteriota</taxon>
        <taxon>Fusobacteriia</taxon>
        <taxon>Fusobacteriales</taxon>
        <taxon>Leptotrichiaceae</taxon>
        <taxon>Sneathia</taxon>
    </lineage>
</organism>
<dbReference type="SUPFAM" id="SSF109998">
    <property type="entry name" value="Triger factor/SurA peptide-binding domain-like"/>
    <property type="match status" value="1"/>
</dbReference>
<evidence type="ECO:0000256" key="5">
    <source>
        <dbReference type="ARBA" id="ARBA00023235"/>
    </source>
</evidence>
<dbReference type="RefSeq" id="WP_046329065.1">
    <property type="nucleotide sequence ID" value="NZ_CP011280.1"/>
</dbReference>
<evidence type="ECO:0000259" key="7">
    <source>
        <dbReference type="PROSITE" id="PS50198"/>
    </source>
</evidence>
<dbReference type="OrthoDB" id="14196at2"/>
<keyword evidence="5 6" id="KW-0413">Isomerase</keyword>
<dbReference type="AlphaFoldDB" id="A0A0E3ZB01"/>
<reference evidence="8 9" key="1">
    <citation type="journal article" date="2012" name="BMC Genomics">
        <title>Genomic sequence analysis and characterization of Sneathia amnii sp. nov.</title>
        <authorList>
            <consortium name="Vaginal Microbiome Consortium (additional members)"/>
            <person name="Harwich M.D.Jr."/>
            <person name="Serrano M.G."/>
            <person name="Fettweis J.M."/>
            <person name="Alves J.M."/>
            <person name="Reimers M.A."/>
            <person name="Buck G.A."/>
            <person name="Jefferson K.K."/>
        </authorList>
    </citation>
    <scope>NUCLEOTIDE SEQUENCE [LARGE SCALE GENOMIC DNA]</scope>
    <source>
        <strain evidence="8 9">SN35</strain>
    </source>
</reference>
<proteinExistence type="predicted"/>
<gene>
    <name evidence="8" type="ORF">VC03_05670</name>
</gene>
<dbReference type="EC" id="5.2.1.8" evidence="2"/>
<dbReference type="EMBL" id="CP011280">
    <property type="protein sequence ID" value="AKC95961.1"/>
    <property type="molecule type" value="Genomic_DNA"/>
</dbReference>
<dbReference type="Gene3D" id="1.10.4030.10">
    <property type="entry name" value="Porin chaperone SurA, peptide-binding domain"/>
    <property type="match status" value="1"/>
</dbReference>
<keyword evidence="9" id="KW-1185">Reference proteome</keyword>
<evidence type="ECO:0000313" key="8">
    <source>
        <dbReference type="EMBL" id="AKC95961.1"/>
    </source>
</evidence>
<dbReference type="STRING" id="187101.VC03_05670"/>
<keyword evidence="4 6" id="KW-0697">Rotamase</keyword>
<dbReference type="HOGENOM" id="CLU_455539_0_0_0"/>
<dbReference type="InterPro" id="IPR046357">
    <property type="entry name" value="PPIase_dom_sf"/>
</dbReference>
<sequence>MALRKFSKYMKIMTVLIIISAVLSASYAGYTYLTAYFHNRKQVLFTLDGEKVYKEDYEKEVKSLNANIEELYKNNGLDVNKGYNKIPNKVVNEMALASVINNTMVKVLSHDLKIEVSTVDVNAKLTEIENKYGGKETLALMLAQKGSTIKDLKADIKDSLIYQKTIDKFKQKIKPTDKQLQDMYNRFKYTEYASRQFDEVKGQVEDMYYKQNLDFLINSNMEQLFSKSKISTKNKEIIDLFNDLKKVEIEVADVKVIRKDMLSFYASQAIQNPKGYYDGIEQFVNEQRKTEIQKLVDKEKIANSKGVKGLDGLTPINRIQSALQNYYYYLVDTYKPSDAEMKAWFDKNKSRYDTKNTISGEILGITYKSSEKDDKETEKRAKEVLKTLNKNNFAAKAKELSSDPGSKANGGELGWLNVSQLVPEFQVVRDTPKGSIIGPVKTMYGYHLIFVEDKDKDDPNKAKLKHILLKPVASNETKNEAKKEVINVENDLKSGKITWEKITTDKTNKYKKYDIREQFTLLERNSALPKVGYSKELMDELFSKKVGDIVEKDLNDSYVIIQKTQEIPFKAATFEEFKDRVRVEMAFDFANKQLNMTETQ</sequence>
<protein>
    <recommendedName>
        <fullName evidence="2">peptidylprolyl isomerase</fullName>
        <ecNumber evidence="2">5.2.1.8</ecNumber>
    </recommendedName>
</protein>
<dbReference type="PANTHER" id="PTHR47245:SF1">
    <property type="entry name" value="FOLDASE PROTEIN PRSA"/>
    <property type="match status" value="1"/>
</dbReference>
<evidence type="ECO:0000256" key="4">
    <source>
        <dbReference type="ARBA" id="ARBA00023110"/>
    </source>
</evidence>
<evidence type="ECO:0000256" key="2">
    <source>
        <dbReference type="ARBA" id="ARBA00013194"/>
    </source>
</evidence>
<keyword evidence="3" id="KW-0732">Signal</keyword>
<dbReference type="SUPFAM" id="SSF54534">
    <property type="entry name" value="FKBP-like"/>
    <property type="match status" value="1"/>
</dbReference>
<comment type="catalytic activity">
    <reaction evidence="1">
        <text>[protein]-peptidylproline (omega=180) = [protein]-peptidylproline (omega=0)</text>
        <dbReference type="Rhea" id="RHEA:16237"/>
        <dbReference type="Rhea" id="RHEA-COMP:10747"/>
        <dbReference type="Rhea" id="RHEA-COMP:10748"/>
        <dbReference type="ChEBI" id="CHEBI:83833"/>
        <dbReference type="ChEBI" id="CHEBI:83834"/>
        <dbReference type="EC" id="5.2.1.8"/>
    </reaction>
</comment>
<dbReference type="Gene3D" id="3.10.50.40">
    <property type="match status" value="1"/>
</dbReference>
<accession>A0A0E3ZB01</accession>
<dbReference type="Pfam" id="PF00639">
    <property type="entry name" value="Rotamase"/>
    <property type="match status" value="1"/>
</dbReference>
<dbReference type="KEGG" id="sns:VC03_05670"/>